<evidence type="ECO:0000313" key="2">
    <source>
        <dbReference type="EMBL" id="BAQ18409.1"/>
    </source>
</evidence>
<dbReference type="RefSeq" id="WP_045368537.1">
    <property type="nucleotide sequence ID" value="NZ_AP014648.1"/>
</dbReference>
<dbReference type="STRING" id="1384459.GL4_2977"/>
<dbReference type="HOGENOM" id="CLU_164704_0_0_5"/>
<gene>
    <name evidence="2" type="ORF">GL4_2977</name>
</gene>
<dbReference type="AlphaFoldDB" id="A0A0A8K8V0"/>
<dbReference type="Proteomes" id="UP000031643">
    <property type="component" value="Chromosome"/>
</dbReference>
<feature type="chain" id="PRO_5002054606" evidence="1">
    <location>
        <begin position="26"/>
        <end position="122"/>
    </location>
</feature>
<name>A0A0A8K8V0_9HYPH</name>
<dbReference type="KEGG" id="mcg:GL4_2977"/>
<dbReference type="EMBL" id="AP014648">
    <property type="protein sequence ID" value="BAQ18409.1"/>
    <property type="molecule type" value="Genomic_DNA"/>
</dbReference>
<keyword evidence="1" id="KW-0732">Signal</keyword>
<evidence type="ECO:0000256" key="1">
    <source>
        <dbReference type="SAM" id="SignalP"/>
    </source>
</evidence>
<keyword evidence="3" id="KW-1185">Reference proteome</keyword>
<evidence type="ECO:0000313" key="3">
    <source>
        <dbReference type="Proteomes" id="UP000031643"/>
    </source>
</evidence>
<accession>A0A0A8K8V0</accession>
<feature type="signal peptide" evidence="1">
    <location>
        <begin position="1"/>
        <end position="25"/>
    </location>
</feature>
<proteinExistence type="predicted"/>
<protein>
    <submittedName>
        <fullName evidence="2">Uncharacterized protein</fullName>
    </submittedName>
</protein>
<sequence length="122" mass="13009">MRSYWRAVALAFLAAGFCLSLGASAQAGCVGLSGTADGVDKRTAVARSQNALKEAIAEFKASKRLRSVSISPMRAKPQPYWRDSVSPNLYQKPDVVTSQGHTICWSGVVSPTVCTSGAKICW</sequence>
<organism evidence="2 3">
    <name type="scientific">Methyloceanibacter caenitepidi</name>
    <dbReference type="NCBI Taxonomy" id="1384459"/>
    <lineage>
        <taxon>Bacteria</taxon>
        <taxon>Pseudomonadati</taxon>
        <taxon>Pseudomonadota</taxon>
        <taxon>Alphaproteobacteria</taxon>
        <taxon>Hyphomicrobiales</taxon>
        <taxon>Hyphomicrobiaceae</taxon>
        <taxon>Methyloceanibacter</taxon>
    </lineage>
</organism>
<reference evidence="2 3" key="1">
    <citation type="submission" date="2014-09" db="EMBL/GenBank/DDBJ databases">
        <title>Genome sequencing of Methyloceanibacter caenitepidi Gela4.</title>
        <authorList>
            <person name="Takeuchi M."/>
            <person name="Susumu S."/>
            <person name="Kamagata Y."/>
            <person name="Oshima K."/>
            <person name="Hattori M."/>
            <person name="Iwasaki W."/>
        </authorList>
    </citation>
    <scope>NUCLEOTIDE SEQUENCE [LARGE SCALE GENOMIC DNA]</scope>
    <source>
        <strain evidence="2 3">Gela4</strain>
    </source>
</reference>
<dbReference type="OrthoDB" id="8446582at2"/>